<comment type="similarity">
    <text evidence="2 8">Belongs to the PhoU family.</text>
</comment>
<dbReference type="PANTHER" id="PTHR42930:SF3">
    <property type="entry name" value="PHOSPHATE-SPECIFIC TRANSPORT SYSTEM ACCESSORY PROTEIN PHOU"/>
    <property type="match status" value="1"/>
</dbReference>
<organism evidence="10 11">
    <name type="scientific">Mesorhizobium metallidurans STM 2683</name>
    <dbReference type="NCBI Taxonomy" id="1297569"/>
    <lineage>
        <taxon>Bacteria</taxon>
        <taxon>Pseudomonadati</taxon>
        <taxon>Pseudomonadota</taxon>
        <taxon>Alphaproteobacteria</taxon>
        <taxon>Hyphomicrobiales</taxon>
        <taxon>Phyllobacteriaceae</taxon>
        <taxon>Mesorhizobium</taxon>
    </lineage>
</organism>
<dbReference type="Pfam" id="PF01895">
    <property type="entry name" value="PhoU"/>
    <property type="match status" value="2"/>
</dbReference>
<name>M5ELC2_9HYPH</name>
<evidence type="ECO:0000256" key="3">
    <source>
        <dbReference type="ARBA" id="ARBA00011738"/>
    </source>
</evidence>
<protein>
    <recommendedName>
        <fullName evidence="8">Phosphate-specific transport system accessory protein PhoU</fullName>
    </recommendedName>
</protein>
<evidence type="ECO:0000256" key="4">
    <source>
        <dbReference type="ARBA" id="ARBA00022448"/>
    </source>
</evidence>
<sequence>MSGPAANFEHEDRIMGEHTVASFDEDLAQISKLISDMGDLARLMVSGSTKALLNSDNTLAQRVVSDDAIMDARQRELDDRAITLIAKRQPMANDLRAVVGSIRMAGDLERIGDLAKNIAKRVGTVGLSVTPRDLSHSIDAMAQLVLIQVQGVIEEYAAKDASALAKLRNEDERIDVKYTSVFRELLTYMMEDPRNITACTHLLFCAKNLERIGDHVTNIAENAYYVLTGSQLPANRPKQDETAMSAPAA</sequence>
<comment type="caution">
    <text evidence="10">The sequence shown here is derived from an EMBL/GenBank/DDBJ whole genome shotgun (WGS) entry which is preliminary data.</text>
</comment>
<proteinExistence type="inferred from homology"/>
<dbReference type="AlphaFoldDB" id="M5ELC2"/>
<accession>M5ELC2</accession>
<feature type="domain" description="PhoU" evidence="9">
    <location>
        <begin position="139"/>
        <end position="222"/>
    </location>
</feature>
<dbReference type="InterPro" id="IPR038078">
    <property type="entry name" value="PhoU-like_sf"/>
</dbReference>
<dbReference type="GO" id="GO:0045936">
    <property type="term" value="P:negative regulation of phosphate metabolic process"/>
    <property type="evidence" value="ECO:0007669"/>
    <property type="project" value="InterPro"/>
</dbReference>
<dbReference type="GO" id="GO:0030643">
    <property type="term" value="P:intracellular phosphate ion homeostasis"/>
    <property type="evidence" value="ECO:0007669"/>
    <property type="project" value="InterPro"/>
</dbReference>
<keyword evidence="6 8" id="KW-0592">Phosphate transport</keyword>
<keyword evidence="5 8" id="KW-0963">Cytoplasm</keyword>
<dbReference type="SUPFAM" id="SSF109755">
    <property type="entry name" value="PhoU-like"/>
    <property type="match status" value="1"/>
</dbReference>
<dbReference type="EMBL" id="CAUM01000055">
    <property type="protein sequence ID" value="CCV04960.1"/>
    <property type="molecule type" value="Genomic_DNA"/>
</dbReference>
<dbReference type="InterPro" id="IPR028366">
    <property type="entry name" value="PhoU"/>
</dbReference>
<keyword evidence="4 8" id="KW-0813">Transport</keyword>
<evidence type="ECO:0000313" key="11">
    <source>
        <dbReference type="Proteomes" id="UP000012062"/>
    </source>
</evidence>
<dbReference type="PANTHER" id="PTHR42930">
    <property type="entry name" value="PHOSPHATE-SPECIFIC TRANSPORT SYSTEM ACCESSORY PROTEIN PHOU"/>
    <property type="match status" value="1"/>
</dbReference>
<dbReference type="Proteomes" id="UP000012062">
    <property type="component" value="Unassembled WGS sequence"/>
</dbReference>
<keyword evidence="11" id="KW-1185">Reference proteome</keyword>
<dbReference type="GO" id="GO:0005737">
    <property type="term" value="C:cytoplasm"/>
    <property type="evidence" value="ECO:0007669"/>
    <property type="project" value="UniProtKB-SubCell"/>
</dbReference>
<evidence type="ECO:0000313" key="10">
    <source>
        <dbReference type="EMBL" id="CCV04960.1"/>
    </source>
</evidence>
<feature type="domain" description="PhoU" evidence="9">
    <location>
        <begin position="34"/>
        <end position="122"/>
    </location>
</feature>
<evidence type="ECO:0000259" key="9">
    <source>
        <dbReference type="Pfam" id="PF01895"/>
    </source>
</evidence>
<evidence type="ECO:0000256" key="6">
    <source>
        <dbReference type="ARBA" id="ARBA00022592"/>
    </source>
</evidence>
<dbReference type="InterPro" id="IPR026022">
    <property type="entry name" value="PhoU_dom"/>
</dbReference>
<comment type="subcellular location">
    <subcellularLocation>
        <location evidence="1 8">Cytoplasm</location>
    </subcellularLocation>
</comment>
<evidence type="ECO:0000256" key="2">
    <source>
        <dbReference type="ARBA" id="ARBA00008107"/>
    </source>
</evidence>
<evidence type="ECO:0000256" key="1">
    <source>
        <dbReference type="ARBA" id="ARBA00004496"/>
    </source>
</evidence>
<dbReference type="FunFam" id="1.20.58.220:FF:000004">
    <property type="entry name" value="Phosphate-specific transport system accessory protein PhoU"/>
    <property type="match status" value="1"/>
</dbReference>
<comment type="function">
    <text evidence="7 8">Plays a role in the regulation of phosphate uptake.</text>
</comment>
<reference evidence="10 11" key="1">
    <citation type="submission" date="2013-02" db="EMBL/GenBank/DDBJ databases">
        <authorList>
            <person name="Genoscope - CEA"/>
        </authorList>
    </citation>
    <scope>NUCLEOTIDE SEQUENCE [LARGE SCALE GENOMIC DNA]</scope>
    <source>
        <strain evidence="10 11">STM 2683</strain>
    </source>
</reference>
<comment type="subunit">
    <text evidence="3 8">Homodimer.</text>
</comment>
<evidence type="ECO:0000256" key="7">
    <source>
        <dbReference type="ARBA" id="ARBA00056181"/>
    </source>
</evidence>
<dbReference type="Gene3D" id="1.20.58.220">
    <property type="entry name" value="Phosphate transport system protein phou homolog 2, domain 2"/>
    <property type="match status" value="1"/>
</dbReference>
<evidence type="ECO:0000256" key="8">
    <source>
        <dbReference type="PIRNR" id="PIRNR003107"/>
    </source>
</evidence>
<gene>
    <name evidence="10" type="primary">phoU</name>
    <name evidence="10" type="ORF">MESS2_1480006</name>
</gene>
<dbReference type="STRING" id="1297569.MESS2_1480006"/>
<dbReference type="eggNOG" id="COG0704">
    <property type="taxonomic scope" value="Bacteria"/>
</dbReference>
<dbReference type="NCBIfam" id="TIGR02135">
    <property type="entry name" value="phoU_full"/>
    <property type="match status" value="1"/>
</dbReference>
<dbReference type="PIRSF" id="PIRSF003107">
    <property type="entry name" value="PhoU"/>
    <property type="match status" value="1"/>
</dbReference>
<evidence type="ECO:0000256" key="5">
    <source>
        <dbReference type="ARBA" id="ARBA00022490"/>
    </source>
</evidence>
<dbReference type="GO" id="GO:0006817">
    <property type="term" value="P:phosphate ion transport"/>
    <property type="evidence" value="ECO:0007669"/>
    <property type="project" value="UniProtKB-KW"/>
</dbReference>